<accession>A0A1V9A716</accession>
<dbReference type="STRING" id="1962155.B1813_11990"/>
<evidence type="ECO:0000256" key="1">
    <source>
        <dbReference type="ARBA" id="ARBA00006096"/>
    </source>
</evidence>
<keyword evidence="4" id="KW-0812">Transmembrane</keyword>
<dbReference type="EMBL" id="MWIH01000005">
    <property type="protein sequence ID" value="OQO92848.1"/>
    <property type="molecule type" value="Genomic_DNA"/>
</dbReference>
<keyword evidence="6" id="KW-1185">Reference proteome</keyword>
<dbReference type="PANTHER" id="PTHR30023">
    <property type="entry name" value="D-ALANYL-D-ALANINE CARBOXYPEPTIDASE"/>
    <property type="match status" value="1"/>
</dbReference>
<organism evidence="5 6">
    <name type="scientific">Saccharomonospora piscinae</name>
    <dbReference type="NCBI Taxonomy" id="687388"/>
    <lineage>
        <taxon>Bacteria</taxon>
        <taxon>Bacillati</taxon>
        <taxon>Actinomycetota</taxon>
        <taxon>Actinomycetes</taxon>
        <taxon>Pseudonocardiales</taxon>
        <taxon>Pseudonocardiaceae</taxon>
        <taxon>Saccharomonospora</taxon>
    </lineage>
</organism>
<feature type="compositionally biased region" description="Basic and acidic residues" evidence="3">
    <location>
        <begin position="14"/>
        <end position="36"/>
    </location>
</feature>
<keyword evidence="5" id="KW-0121">Carboxypeptidase</keyword>
<evidence type="ECO:0000256" key="3">
    <source>
        <dbReference type="SAM" id="MobiDB-lite"/>
    </source>
</evidence>
<evidence type="ECO:0000256" key="2">
    <source>
        <dbReference type="ARBA" id="ARBA00022801"/>
    </source>
</evidence>
<dbReference type="PRINTS" id="PR00922">
    <property type="entry name" value="DADACBPTASE3"/>
</dbReference>
<keyword evidence="4" id="KW-0472">Membrane</keyword>
<dbReference type="Pfam" id="PF02113">
    <property type="entry name" value="Peptidase_S13"/>
    <property type="match status" value="2"/>
</dbReference>
<gene>
    <name evidence="5" type="ORF">B1813_11990</name>
</gene>
<feature type="compositionally biased region" description="Low complexity" evidence="3">
    <location>
        <begin position="135"/>
        <end position="163"/>
    </location>
</feature>
<dbReference type="GO" id="GO:0004185">
    <property type="term" value="F:serine-type carboxypeptidase activity"/>
    <property type="evidence" value="ECO:0007669"/>
    <property type="project" value="InterPro"/>
</dbReference>
<dbReference type="GO" id="GO:0000270">
    <property type="term" value="P:peptidoglycan metabolic process"/>
    <property type="evidence" value="ECO:0007669"/>
    <property type="project" value="TreeGrafter"/>
</dbReference>
<feature type="region of interest" description="Disordered" evidence="3">
    <location>
        <begin position="1"/>
        <end position="197"/>
    </location>
</feature>
<evidence type="ECO:0000313" key="6">
    <source>
        <dbReference type="Proteomes" id="UP000192591"/>
    </source>
</evidence>
<dbReference type="GO" id="GO:0006508">
    <property type="term" value="P:proteolysis"/>
    <property type="evidence" value="ECO:0007669"/>
    <property type="project" value="InterPro"/>
</dbReference>
<protein>
    <submittedName>
        <fullName evidence="5">D-alanyl-D-alanine carboxypeptidase/D-alanyl-D-alanine-endopeptidase</fullName>
    </submittedName>
</protein>
<proteinExistence type="inferred from homology"/>
<reference evidence="5 6" key="1">
    <citation type="submission" date="2017-02" db="EMBL/GenBank/DDBJ databases">
        <title>Draft genome of Saccharomonospora sp. 154.</title>
        <authorList>
            <person name="Alonso-Carmona G.S."/>
            <person name="De La Haba R."/>
            <person name="Vera-Gargallo B."/>
            <person name="Sandoval-Trujillo A.H."/>
            <person name="Ramirez-Duran N."/>
            <person name="Ventosa A."/>
        </authorList>
    </citation>
    <scope>NUCLEOTIDE SEQUENCE [LARGE SCALE GENOMIC DNA]</scope>
    <source>
        <strain evidence="5 6">LRS4.154</strain>
    </source>
</reference>
<comment type="caution">
    <text evidence="5">The sequence shown here is derived from an EMBL/GenBank/DDBJ whole genome shotgun (WGS) entry which is preliminary data.</text>
</comment>
<dbReference type="Proteomes" id="UP000192591">
    <property type="component" value="Unassembled WGS sequence"/>
</dbReference>
<dbReference type="Gene3D" id="3.40.710.10">
    <property type="entry name" value="DD-peptidase/beta-lactamase superfamily"/>
    <property type="match status" value="2"/>
</dbReference>
<keyword evidence="4" id="KW-1133">Transmembrane helix</keyword>
<evidence type="ECO:0000256" key="4">
    <source>
        <dbReference type="SAM" id="Phobius"/>
    </source>
</evidence>
<feature type="compositionally biased region" description="Low complexity" evidence="3">
    <location>
        <begin position="85"/>
        <end position="95"/>
    </location>
</feature>
<dbReference type="NCBIfam" id="TIGR00666">
    <property type="entry name" value="PBP4"/>
    <property type="match status" value="1"/>
</dbReference>
<dbReference type="InterPro" id="IPR000667">
    <property type="entry name" value="Peptidase_S13"/>
</dbReference>
<name>A0A1V9A716_SACPI</name>
<feature type="transmembrane region" description="Helical" evidence="4">
    <location>
        <begin position="202"/>
        <end position="221"/>
    </location>
</feature>
<dbReference type="PANTHER" id="PTHR30023:SF0">
    <property type="entry name" value="PENICILLIN-SENSITIVE CARBOXYPEPTIDASE A"/>
    <property type="match status" value="1"/>
</dbReference>
<feature type="compositionally biased region" description="Low complexity" evidence="3">
    <location>
        <begin position="111"/>
        <end position="120"/>
    </location>
</feature>
<dbReference type="SUPFAM" id="SSF56601">
    <property type="entry name" value="beta-lactamase/transpeptidase-like"/>
    <property type="match status" value="1"/>
</dbReference>
<keyword evidence="5" id="KW-0645">Protease</keyword>
<dbReference type="AlphaFoldDB" id="A0A1V9A716"/>
<feature type="compositionally biased region" description="Pro residues" evidence="3">
    <location>
        <begin position="96"/>
        <end position="110"/>
    </location>
</feature>
<sequence>MSGTGDGQGPRWPSSDHDPDRAPDKTEPPEQQKTDRMSIPANPADNPDDHSTLRVPRPAPRPGPRERDESGQAHPPRSAPPSSRPEPFQAFRPAQQAPPPSPPPVPPDAAAPPAGRQAWPTRIEPRAGGTGQQRAVAPEPAELAEPAQPARPATRPAGTPAGERAAPGDPDRAGEEQAPSEPPPGDTPQGESTGRPRRRRTIVLAVVLAVVLLATGGVLALPDVSNRLGLPWAPNLPQSDPPAPREVALALRAASGAGSQPTADGVAAALDPLVSDPAFTVLTGSVVDPASGTALWERDPGQARVPGSTTKLFTAAAALLALDHDMRIPTTVVEGAEPGTVVLVAGGDVTLSSLPPGQESIFPGAAHLDDLVEQVRDATGGDVSRVELDTSAFTGPTEGPGWAPEDVPSTYMVAVEPAMLDGGRTDPLNGHSPGRPDPAEHLAGVLASELGAQAGGATTAPEGAAVLGEVRSAPVSQLVRTSLVESDNLLAEALGRQVAIAEGKEPSFEGAAEATLDVLSRNGLDVGDVDLRDNSGLSPQSAVSAVALTRLLTMAASGDGEPRLRPMLGGMPVAGGSGTLAGRYGEGPTHDGRGWVRAKTGSLPGENGVHTLAGQVQTADGRLLVFALMGVGSDTDAVRAALDRFPAALHACGCR</sequence>
<keyword evidence="2" id="KW-0378">Hydrolase</keyword>
<comment type="similarity">
    <text evidence="1">Belongs to the peptidase S13 family.</text>
</comment>
<dbReference type="InterPro" id="IPR012338">
    <property type="entry name" value="Beta-lactam/transpept-like"/>
</dbReference>
<evidence type="ECO:0000313" key="5">
    <source>
        <dbReference type="EMBL" id="OQO92848.1"/>
    </source>
</evidence>